<accession>A0A4R2EJE1</accession>
<dbReference type="Pfam" id="PF00293">
    <property type="entry name" value="NUDIX"/>
    <property type="match status" value="1"/>
</dbReference>
<evidence type="ECO:0000256" key="1">
    <source>
        <dbReference type="ARBA" id="ARBA00001946"/>
    </source>
</evidence>
<dbReference type="InterPro" id="IPR015797">
    <property type="entry name" value="NUDIX_hydrolase-like_dom_sf"/>
</dbReference>
<dbReference type="PANTHER" id="PTHR42904:SF12">
    <property type="entry name" value="ADP-RIBOSE PYROPHOSPHATASE-RELATED"/>
    <property type="match status" value="1"/>
</dbReference>
<evidence type="ECO:0000313" key="6">
    <source>
        <dbReference type="EMBL" id="TCN68425.1"/>
    </source>
</evidence>
<dbReference type="GO" id="GO:0019677">
    <property type="term" value="P:NAD+ catabolic process"/>
    <property type="evidence" value="ECO:0007669"/>
    <property type="project" value="TreeGrafter"/>
</dbReference>
<evidence type="ECO:0000313" key="7">
    <source>
        <dbReference type="Proteomes" id="UP000294830"/>
    </source>
</evidence>
<organism evidence="6 7">
    <name type="scientific">Acetobacteroides hydrogenigenes</name>
    <dbReference type="NCBI Taxonomy" id="979970"/>
    <lineage>
        <taxon>Bacteria</taxon>
        <taxon>Pseudomonadati</taxon>
        <taxon>Bacteroidota</taxon>
        <taxon>Bacteroidia</taxon>
        <taxon>Bacteroidales</taxon>
        <taxon>Rikenellaceae</taxon>
        <taxon>Acetobacteroides</taxon>
    </lineage>
</organism>
<dbReference type="PANTHER" id="PTHR42904">
    <property type="entry name" value="NUDIX HYDROLASE, NUDC SUBFAMILY"/>
    <property type="match status" value="1"/>
</dbReference>
<sequence length="175" mass="20099">MHLTHPQQVFKFCPKCGSDHFRSKEDNSLQCDACGFRFYYNAASSVAAIILDEQGRLLLTRRAIDPFKGTLDLPGGFVSVDESSEEALAREIEEELGAEVLEYRYIRSYPNRYEYSGLTVFTNDAAFVCTLRDYTVIKPADDVCEVEWFFLQDVKLEDIGIKSIRTMVRDFIEHL</sequence>
<evidence type="ECO:0000259" key="5">
    <source>
        <dbReference type="PROSITE" id="PS51462"/>
    </source>
</evidence>
<keyword evidence="4" id="KW-0460">Magnesium</keyword>
<dbReference type="CDD" id="cd04681">
    <property type="entry name" value="NUDIX_Hydrolase"/>
    <property type="match status" value="1"/>
</dbReference>
<dbReference type="EMBL" id="SLWB01000006">
    <property type="protein sequence ID" value="TCN68425.1"/>
    <property type="molecule type" value="Genomic_DNA"/>
</dbReference>
<evidence type="ECO:0000256" key="3">
    <source>
        <dbReference type="ARBA" id="ARBA00022801"/>
    </source>
</evidence>
<dbReference type="RefSeq" id="WP_131839015.1">
    <property type="nucleotide sequence ID" value="NZ_SLWB01000006.1"/>
</dbReference>
<dbReference type="InterPro" id="IPR020084">
    <property type="entry name" value="NUDIX_hydrolase_CS"/>
</dbReference>
<gene>
    <name evidence="6" type="ORF">CLV25_1065</name>
</gene>
<proteinExistence type="predicted"/>
<dbReference type="InterPro" id="IPR000086">
    <property type="entry name" value="NUDIX_hydrolase_dom"/>
</dbReference>
<dbReference type="GO" id="GO:0035529">
    <property type="term" value="F:NADH pyrophosphatase activity"/>
    <property type="evidence" value="ECO:0007669"/>
    <property type="project" value="TreeGrafter"/>
</dbReference>
<dbReference type="Gene3D" id="3.90.79.10">
    <property type="entry name" value="Nucleoside Triphosphate Pyrophosphohydrolase"/>
    <property type="match status" value="1"/>
</dbReference>
<keyword evidence="7" id="KW-1185">Reference proteome</keyword>
<evidence type="ECO:0000256" key="2">
    <source>
        <dbReference type="ARBA" id="ARBA00022723"/>
    </source>
</evidence>
<evidence type="ECO:0000256" key="4">
    <source>
        <dbReference type="ARBA" id="ARBA00022842"/>
    </source>
</evidence>
<dbReference type="PROSITE" id="PS00893">
    <property type="entry name" value="NUDIX_BOX"/>
    <property type="match status" value="1"/>
</dbReference>
<dbReference type="Proteomes" id="UP000294830">
    <property type="component" value="Unassembled WGS sequence"/>
</dbReference>
<protein>
    <submittedName>
        <fullName evidence="6">NUDIX domain-containing protein</fullName>
    </submittedName>
</protein>
<keyword evidence="3" id="KW-0378">Hydrolase</keyword>
<dbReference type="GO" id="GO:0006742">
    <property type="term" value="P:NADP+ catabolic process"/>
    <property type="evidence" value="ECO:0007669"/>
    <property type="project" value="TreeGrafter"/>
</dbReference>
<dbReference type="OrthoDB" id="9786141at2"/>
<dbReference type="AlphaFoldDB" id="A0A4R2EJE1"/>
<comment type="cofactor">
    <cofactor evidence="1">
        <name>Mg(2+)</name>
        <dbReference type="ChEBI" id="CHEBI:18420"/>
    </cofactor>
</comment>
<name>A0A4R2EJE1_9BACT</name>
<keyword evidence="2" id="KW-0479">Metal-binding</keyword>
<dbReference type="GO" id="GO:0046872">
    <property type="term" value="F:metal ion binding"/>
    <property type="evidence" value="ECO:0007669"/>
    <property type="project" value="UniProtKB-KW"/>
</dbReference>
<dbReference type="PROSITE" id="PS51462">
    <property type="entry name" value="NUDIX"/>
    <property type="match status" value="1"/>
</dbReference>
<feature type="domain" description="Nudix hydrolase" evidence="5">
    <location>
        <begin position="41"/>
        <end position="173"/>
    </location>
</feature>
<dbReference type="GO" id="GO:0005829">
    <property type="term" value="C:cytosol"/>
    <property type="evidence" value="ECO:0007669"/>
    <property type="project" value="TreeGrafter"/>
</dbReference>
<reference evidence="6 7" key="1">
    <citation type="submission" date="2019-03" db="EMBL/GenBank/DDBJ databases">
        <title>Genomic Encyclopedia of Archaeal and Bacterial Type Strains, Phase II (KMG-II): from individual species to whole genera.</title>
        <authorList>
            <person name="Goeker M."/>
        </authorList>
    </citation>
    <scope>NUCLEOTIDE SEQUENCE [LARGE SCALE GENOMIC DNA]</scope>
    <source>
        <strain evidence="6 7">RL-C</strain>
    </source>
</reference>
<comment type="caution">
    <text evidence="6">The sequence shown here is derived from an EMBL/GenBank/DDBJ whole genome shotgun (WGS) entry which is preliminary data.</text>
</comment>
<dbReference type="SUPFAM" id="SSF55811">
    <property type="entry name" value="Nudix"/>
    <property type="match status" value="1"/>
</dbReference>
<dbReference type="InterPro" id="IPR050241">
    <property type="entry name" value="NAD-cap_RNA_hydrolase_NudC"/>
</dbReference>